<dbReference type="EMBL" id="FO082060">
    <property type="protein sequence ID" value="CCE25702.1"/>
    <property type="molecule type" value="Genomic_DNA"/>
</dbReference>
<name>G4T1F7_META2</name>
<sequence length="79" mass="8520">MATTKNEELIELAESLQSTHEALRGFSKLLCIAGGTSEGATLDGPGDLAYLIMKQQDALVYRLLDIAYGKNVTEEVSSE</sequence>
<dbReference type="KEGG" id="mah:MEALZ_4047"/>
<organism evidence="1 2">
    <name type="scientific">Methylotuvimicrobium alcaliphilum (strain DSM 19304 / NCIMB 14124 / VKM B-2133 / 20Z)</name>
    <name type="common">Methylomicrobium alcaliphilum</name>
    <dbReference type="NCBI Taxonomy" id="1091494"/>
    <lineage>
        <taxon>Bacteria</taxon>
        <taxon>Pseudomonadati</taxon>
        <taxon>Pseudomonadota</taxon>
        <taxon>Gammaproteobacteria</taxon>
        <taxon>Methylococcales</taxon>
        <taxon>Methylococcaceae</taxon>
        <taxon>Methylotuvimicrobium</taxon>
    </lineage>
</organism>
<dbReference type="AlphaFoldDB" id="G4T1F7"/>
<accession>G4T1F7</accession>
<dbReference type="RefSeq" id="WP_014150449.1">
    <property type="nucleotide sequence ID" value="NC_016112.1"/>
</dbReference>
<protein>
    <submittedName>
        <fullName evidence="1">Uncharacterized protein</fullName>
    </submittedName>
</protein>
<keyword evidence="2" id="KW-1185">Reference proteome</keyword>
<dbReference type="PATRIC" id="fig|271065.3.peg.4183"/>
<reference evidence="2" key="1">
    <citation type="journal article" date="2012" name="J. Bacteriol.">
        <title>Genome sequence of the haloalkaliphilic methanotrophic bacterium Methylomicrobium alcaliphilum 20Z.</title>
        <authorList>
            <person name="Vuilleumier S."/>
            <person name="Khmelenina V.N."/>
            <person name="Bringel F."/>
            <person name="Reshetnikov A.S."/>
            <person name="Lajus A."/>
            <person name="Mangenot S."/>
            <person name="Rouy Z."/>
            <person name="Op den Camp H.J."/>
            <person name="Jetten M.S."/>
            <person name="Dispirito A.A."/>
            <person name="Dunfield P."/>
            <person name="Klotz M.G."/>
            <person name="Semrau J.D."/>
            <person name="Stein L.Y."/>
            <person name="Barbe V."/>
            <person name="Medigue C."/>
            <person name="Trotsenko Y.A."/>
            <person name="Kalyuzhnaya M.G."/>
        </authorList>
    </citation>
    <scope>NUCLEOTIDE SEQUENCE [LARGE SCALE GENOMIC DNA]</scope>
    <source>
        <strain evidence="2">DSM 19304 / NCIMB 14124 / VKM B-2133 / 20Z</strain>
    </source>
</reference>
<gene>
    <name evidence="1" type="ordered locus">MEALZ_4047</name>
</gene>
<dbReference type="Proteomes" id="UP000008315">
    <property type="component" value="Chromosome"/>
</dbReference>
<dbReference type="STRING" id="1091494.MEALZ_4047"/>
<evidence type="ECO:0000313" key="2">
    <source>
        <dbReference type="Proteomes" id="UP000008315"/>
    </source>
</evidence>
<proteinExistence type="predicted"/>
<evidence type="ECO:0000313" key="1">
    <source>
        <dbReference type="EMBL" id="CCE25702.1"/>
    </source>
</evidence>
<dbReference type="HOGENOM" id="CLU_2601953_0_0_6"/>